<dbReference type="EMBL" id="MT010931">
    <property type="protein sequence ID" value="QJQ35568.1"/>
    <property type="molecule type" value="Genomic_DNA"/>
</dbReference>
<reference evidence="1" key="1">
    <citation type="journal article" date="2020" name="Front. Microbiol.">
        <title>Detecting Introgression Between Members of the Fusarium fujikuroi and F. oxysporum Species Complexes by Comparative Mitogenomics.</title>
        <authorList>
            <person name="Brankovics B."/>
            <person name="van Diepeningen A.D."/>
            <person name="de Hoog G.S."/>
            <person name="van der Lee T.A.J."/>
            <person name="Waalwijk C."/>
        </authorList>
    </citation>
    <scope>NUCLEOTIDE SEQUENCE</scope>
    <source>
        <strain evidence="1">CBS 409.97</strain>
    </source>
</reference>
<protein>
    <submittedName>
        <fullName evidence="1">Uncharacterized protein</fullName>
    </submittedName>
</protein>
<geneLocation type="mitochondrion" evidence="1"/>
<keyword evidence="1" id="KW-0496">Mitochondrion</keyword>
<accession>A0A6M4B030</accession>
<gene>
    <name evidence="1" type="primary">orf131</name>
</gene>
<organism evidence="1">
    <name type="scientific">Fusarium guttiforme</name>
    <dbReference type="NCBI Taxonomy" id="47756"/>
    <lineage>
        <taxon>Eukaryota</taxon>
        <taxon>Fungi</taxon>
        <taxon>Dikarya</taxon>
        <taxon>Ascomycota</taxon>
        <taxon>Pezizomycotina</taxon>
        <taxon>Sordariomycetes</taxon>
        <taxon>Hypocreomycetidae</taxon>
        <taxon>Hypocreales</taxon>
        <taxon>Nectriaceae</taxon>
        <taxon>Fusarium</taxon>
        <taxon>Fusarium fujikuroi species complex</taxon>
    </lineage>
</organism>
<dbReference type="AlphaFoldDB" id="A0A6M4B030"/>
<proteinExistence type="predicted"/>
<name>A0A6M4B030_9HYPO</name>
<sequence length="131" mass="15249">MESSPTPNISSIKEATKTMEILFKLHKEPNKIYPGEELLFHSPPPIKLFEQMAINESWVNKCDYRGFSARSHYNLTLKQEKELAGELENDSSTCDRYTFGLRWTQDKGNQITQPCIYKKYSYNLAISDPYM</sequence>
<reference evidence="1" key="2">
    <citation type="submission" date="2020-01" db="EMBL/GenBank/DDBJ databases">
        <authorList>
            <person name="Brankovics B."/>
            <person name="Van Diepeningen A.D."/>
            <person name="De Hoog G.S."/>
            <person name="Van Der Lee T.A.J."/>
            <person name="Waalwijk C."/>
        </authorList>
    </citation>
    <scope>NUCLEOTIDE SEQUENCE</scope>
    <source>
        <strain evidence="1">CBS 409.97</strain>
    </source>
</reference>
<evidence type="ECO:0000313" key="1">
    <source>
        <dbReference type="EMBL" id="QJQ35568.1"/>
    </source>
</evidence>